<proteinExistence type="predicted"/>
<dbReference type="AlphaFoldDB" id="L8WGT1"/>
<gene>
    <name evidence="1" type="ORF">AG1IA_09977</name>
</gene>
<dbReference type="Proteomes" id="UP000011668">
    <property type="component" value="Unassembled WGS sequence"/>
</dbReference>
<protein>
    <submittedName>
        <fullName evidence="1">Uncharacterized protein</fullName>
    </submittedName>
</protein>
<reference evidence="1 2" key="1">
    <citation type="journal article" date="2013" name="Nat. Commun.">
        <title>The evolution and pathogenic mechanisms of the rice sheath blight pathogen.</title>
        <authorList>
            <person name="Zheng A."/>
            <person name="Lin R."/>
            <person name="Xu L."/>
            <person name="Qin P."/>
            <person name="Tang C."/>
            <person name="Ai P."/>
            <person name="Zhang D."/>
            <person name="Liu Y."/>
            <person name="Sun Z."/>
            <person name="Feng H."/>
            <person name="Wang Y."/>
            <person name="Chen Y."/>
            <person name="Liang X."/>
            <person name="Fu R."/>
            <person name="Li Q."/>
            <person name="Zhang J."/>
            <person name="Yu X."/>
            <person name="Xie Z."/>
            <person name="Ding L."/>
            <person name="Guan P."/>
            <person name="Tang J."/>
            <person name="Liang Y."/>
            <person name="Wang S."/>
            <person name="Deng Q."/>
            <person name="Li S."/>
            <person name="Zhu J."/>
            <person name="Wang L."/>
            <person name="Liu H."/>
            <person name="Li P."/>
        </authorList>
    </citation>
    <scope>NUCLEOTIDE SEQUENCE [LARGE SCALE GENOMIC DNA]</scope>
    <source>
        <strain evidence="2">AG-1 IA</strain>
    </source>
</reference>
<accession>L8WGT1</accession>
<evidence type="ECO:0000313" key="2">
    <source>
        <dbReference type="Proteomes" id="UP000011668"/>
    </source>
</evidence>
<sequence length="60" mass="6787">MRCPGIATHSPCLYSYHQYRVCVMACYLGDAVADRVIYIHPISRDPTSCSLVRPSRNRSV</sequence>
<evidence type="ECO:0000313" key="1">
    <source>
        <dbReference type="EMBL" id="ELU35993.1"/>
    </source>
</evidence>
<organism evidence="1 2">
    <name type="scientific">Thanatephorus cucumeris (strain AG1-IA)</name>
    <name type="common">Rice sheath blight fungus</name>
    <name type="synonym">Rhizoctonia solani</name>
    <dbReference type="NCBI Taxonomy" id="983506"/>
    <lineage>
        <taxon>Eukaryota</taxon>
        <taxon>Fungi</taxon>
        <taxon>Dikarya</taxon>
        <taxon>Basidiomycota</taxon>
        <taxon>Agaricomycotina</taxon>
        <taxon>Agaricomycetes</taxon>
        <taxon>Cantharellales</taxon>
        <taxon>Ceratobasidiaceae</taxon>
        <taxon>Rhizoctonia</taxon>
        <taxon>Rhizoctonia solani AG-1</taxon>
    </lineage>
</organism>
<keyword evidence="2" id="KW-1185">Reference proteome</keyword>
<dbReference type="EMBL" id="AFRT01004615">
    <property type="protein sequence ID" value="ELU35993.1"/>
    <property type="molecule type" value="Genomic_DNA"/>
</dbReference>
<dbReference type="HOGENOM" id="CLU_2943431_0_0_1"/>
<comment type="caution">
    <text evidence="1">The sequence shown here is derived from an EMBL/GenBank/DDBJ whole genome shotgun (WGS) entry which is preliminary data.</text>
</comment>
<name>L8WGT1_THACA</name>